<protein>
    <submittedName>
        <fullName evidence="1">Uncharacterized protein</fullName>
    </submittedName>
</protein>
<accession>A0A0L7M741</accession>
<dbReference type="KEGG" id="pfd:PFDG_03302"/>
<reference evidence="2" key="2">
    <citation type="submission" date="2006-09" db="EMBL/GenBank/DDBJ databases">
        <title>The genome sequence of Plasmodium falciparum Dd2.</title>
        <authorList>
            <consortium name="The Broad Institute Genome Sequencing Platform"/>
            <person name="Birren B."/>
            <person name="Lander E."/>
            <person name="Galagan J."/>
            <person name="Nusbaum C."/>
            <person name="Devon K."/>
            <person name="Henn M."/>
            <person name="Jaffe D."/>
            <person name="Butler J."/>
            <person name="Alvarez P."/>
            <person name="Gnerre S."/>
            <person name="Grabherr M."/>
            <person name="Kleber M."/>
            <person name="Mauceli E."/>
            <person name="Brockman W."/>
            <person name="MacCallum I.A."/>
            <person name="Rounsley S."/>
            <person name="Young S."/>
            <person name="LaButti K."/>
            <person name="Pushparaj V."/>
            <person name="DeCaprio D."/>
            <person name="Crawford M."/>
            <person name="Koehrsen M."/>
            <person name="Engels R."/>
            <person name="Montgomery P."/>
            <person name="Pearson M."/>
            <person name="Howarth C."/>
            <person name="Larson L."/>
            <person name="Luoma S."/>
            <person name="White J."/>
            <person name="Kodira C."/>
            <person name="Zeng Q."/>
            <person name="O'Leary S."/>
            <person name="Yandava C."/>
            <person name="Alvarado L."/>
            <person name="Wirth D."/>
            <person name="Volkman S."/>
            <person name="Hartl D."/>
        </authorList>
    </citation>
    <scope>NUCLEOTIDE SEQUENCE [LARGE SCALE GENOMIC DNA]</scope>
</reference>
<proteinExistence type="predicted"/>
<dbReference type="AlphaFoldDB" id="A0A0L7M741"/>
<dbReference type="Proteomes" id="UP000054282">
    <property type="component" value="Unassembled WGS sequence"/>
</dbReference>
<evidence type="ECO:0000313" key="2">
    <source>
        <dbReference type="Proteomes" id="UP000054282"/>
    </source>
</evidence>
<name>A0A0L7M741_PLAF4</name>
<reference evidence="2" key="1">
    <citation type="submission" date="2006-09" db="EMBL/GenBank/DDBJ databases">
        <title>Annotation of Plasmodium falciparum Dd2.</title>
        <authorList>
            <consortium name="The Broad Institute Genome Sequencing Platform"/>
            <person name="Volkman S.K."/>
            <person name="Neafsey D.E."/>
            <person name="Dash A.P."/>
            <person name="Chitnis C.E."/>
            <person name="Hartl D.L."/>
            <person name="Young S.K."/>
            <person name="Zeng Q."/>
            <person name="Koehrsen M."/>
            <person name="Alvarado L."/>
            <person name="Berlin A."/>
            <person name="Borenstein D."/>
            <person name="Chapman S.B."/>
            <person name="Chen Z."/>
            <person name="Engels R."/>
            <person name="Freedman E."/>
            <person name="Gellesch M."/>
            <person name="Goldberg J."/>
            <person name="Griggs A."/>
            <person name="Gujja S."/>
            <person name="Heilman E.R."/>
            <person name="Heiman D.I."/>
            <person name="Howarth C."/>
            <person name="Jen D."/>
            <person name="Larson L."/>
            <person name="Mehta T."/>
            <person name="Neiman D."/>
            <person name="Park D."/>
            <person name="Pearson M."/>
            <person name="Roberts A."/>
            <person name="Saif S."/>
            <person name="Shea T."/>
            <person name="Shenoy N."/>
            <person name="Sisk P."/>
            <person name="Stolte C."/>
            <person name="Sykes S."/>
            <person name="Walk T."/>
            <person name="White J."/>
            <person name="Yandava C."/>
            <person name="Haas B."/>
            <person name="Henn M.R."/>
            <person name="Nusbaum C."/>
            <person name="Birren B."/>
        </authorList>
    </citation>
    <scope>NUCLEOTIDE SEQUENCE [LARGE SCALE GENOMIC DNA]</scope>
</reference>
<dbReference type="EMBL" id="GG701728">
    <property type="protein sequence ID" value="KOB88687.1"/>
    <property type="molecule type" value="Genomic_DNA"/>
</dbReference>
<evidence type="ECO:0000313" key="1">
    <source>
        <dbReference type="EMBL" id="KOB88687.1"/>
    </source>
</evidence>
<gene>
    <name evidence="1" type="ORF">PFDG_03302</name>
</gene>
<sequence length="63" mass="7573">MINTHTKKKKKKKKCINSSNTSTLIYILIYDIQIFIKVLKQGHSGHYHEKRTNNKLFSKYKYK</sequence>
<organism evidence="1 2">
    <name type="scientific">Plasmodium falciparum (isolate Dd2)</name>
    <dbReference type="NCBI Taxonomy" id="57267"/>
    <lineage>
        <taxon>Eukaryota</taxon>
        <taxon>Sar</taxon>
        <taxon>Alveolata</taxon>
        <taxon>Apicomplexa</taxon>
        <taxon>Aconoidasida</taxon>
        <taxon>Haemosporida</taxon>
        <taxon>Plasmodiidae</taxon>
        <taxon>Plasmodium</taxon>
        <taxon>Plasmodium (Laverania)</taxon>
    </lineage>
</organism>